<gene>
    <name evidence="1" type="ORF">BDR25DRAFT_306591</name>
</gene>
<dbReference type="EMBL" id="MU003529">
    <property type="protein sequence ID" value="KAF2465435.1"/>
    <property type="molecule type" value="Genomic_DNA"/>
</dbReference>
<proteinExistence type="predicted"/>
<reference evidence="1" key="1">
    <citation type="journal article" date="2020" name="Stud. Mycol.">
        <title>101 Dothideomycetes genomes: a test case for predicting lifestyles and emergence of pathogens.</title>
        <authorList>
            <person name="Haridas S."/>
            <person name="Albert R."/>
            <person name="Binder M."/>
            <person name="Bloem J."/>
            <person name="Labutti K."/>
            <person name="Salamov A."/>
            <person name="Andreopoulos B."/>
            <person name="Baker S."/>
            <person name="Barry K."/>
            <person name="Bills G."/>
            <person name="Bluhm B."/>
            <person name="Cannon C."/>
            <person name="Castanera R."/>
            <person name="Culley D."/>
            <person name="Daum C."/>
            <person name="Ezra D."/>
            <person name="Gonzalez J."/>
            <person name="Henrissat B."/>
            <person name="Kuo A."/>
            <person name="Liang C."/>
            <person name="Lipzen A."/>
            <person name="Lutzoni F."/>
            <person name="Magnuson J."/>
            <person name="Mondo S."/>
            <person name="Nolan M."/>
            <person name="Ohm R."/>
            <person name="Pangilinan J."/>
            <person name="Park H.-J."/>
            <person name="Ramirez L."/>
            <person name="Alfaro M."/>
            <person name="Sun H."/>
            <person name="Tritt A."/>
            <person name="Yoshinaga Y."/>
            <person name="Zwiers L.-H."/>
            <person name="Turgeon B."/>
            <person name="Goodwin S."/>
            <person name="Spatafora J."/>
            <person name="Crous P."/>
            <person name="Grigoriev I."/>
        </authorList>
    </citation>
    <scope>NUCLEOTIDE SEQUENCE</scope>
    <source>
        <strain evidence="1">ATCC 200398</strain>
    </source>
</reference>
<accession>A0ACB6QEZ0</accession>
<sequence length="309" mass="34655">MDLESLQFDFGCIWAFLIAILSCSPSIPTSTLTITALALAYIALTIPWILELHQDLKATSTYLDDVTREKISLARVVSAAEREIRVLENDEHLDRLSIRRTEIPISPPTSQTNSVDKDEPRCASAAQTSIQECRHSGNRSGEVLLTCVAQQPYGHTQLDPFPYRANASRPRSLPISHTEKVGRLRELRYGAALLERKVKSMQEIYAVGRFGKKGASVKSDFSADSVGLEQRDDDVKIQAAATEMKCKQRVLNIIEQGFQICREHGWFVPGVEIRIVEKMRILPLRQKEKPASWNDESTNSTAFDHGETC</sequence>
<evidence type="ECO:0000313" key="2">
    <source>
        <dbReference type="Proteomes" id="UP000799755"/>
    </source>
</evidence>
<comment type="caution">
    <text evidence="1">The sequence shown here is derived from an EMBL/GenBank/DDBJ whole genome shotgun (WGS) entry which is preliminary data.</text>
</comment>
<protein>
    <submittedName>
        <fullName evidence="1">Uncharacterized protein</fullName>
    </submittedName>
</protein>
<dbReference type="Proteomes" id="UP000799755">
    <property type="component" value="Unassembled WGS sequence"/>
</dbReference>
<organism evidence="1 2">
    <name type="scientific">Lindgomyces ingoldianus</name>
    <dbReference type="NCBI Taxonomy" id="673940"/>
    <lineage>
        <taxon>Eukaryota</taxon>
        <taxon>Fungi</taxon>
        <taxon>Dikarya</taxon>
        <taxon>Ascomycota</taxon>
        <taxon>Pezizomycotina</taxon>
        <taxon>Dothideomycetes</taxon>
        <taxon>Pleosporomycetidae</taxon>
        <taxon>Pleosporales</taxon>
        <taxon>Lindgomycetaceae</taxon>
        <taxon>Lindgomyces</taxon>
    </lineage>
</organism>
<evidence type="ECO:0000313" key="1">
    <source>
        <dbReference type="EMBL" id="KAF2465435.1"/>
    </source>
</evidence>
<keyword evidence="2" id="KW-1185">Reference proteome</keyword>
<name>A0ACB6QEZ0_9PLEO</name>